<dbReference type="SUPFAM" id="SSF48371">
    <property type="entry name" value="ARM repeat"/>
    <property type="match status" value="1"/>
</dbReference>
<evidence type="ECO:0000259" key="1">
    <source>
        <dbReference type="Pfam" id="PF03810"/>
    </source>
</evidence>
<accession>A0ABR2KM00</accession>
<dbReference type="Proteomes" id="UP001470230">
    <property type="component" value="Unassembled WGS sequence"/>
</dbReference>
<dbReference type="InterPro" id="IPR016024">
    <property type="entry name" value="ARM-type_fold"/>
</dbReference>
<feature type="domain" description="Importin N-terminal" evidence="1">
    <location>
        <begin position="27"/>
        <end position="91"/>
    </location>
</feature>
<reference evidence="2 3" key="1">
    <citation type="submission" date="2024-04" db="EMBL/GenBank/DDBJ databases">
        <title>Tritrichomonas musculus Genome.</title>
        <authorList>
            <person name="Alves-Ferreira E."/>
            <person name="Grigg M."/>
            <person name="Lorenzi H."/>
            <person name="Galac M."/>
        </authorList>
    </citation>
    <scope>NUCLEOTIDE SEQUENCE [LARGE SCALE GENOMIC DNA]</scope>
    <source>
        <strain evidence="2 3">EAF2021</strain>
    </source>
</reference>
<sequence length="832" mass="96374">MDNLQIIESLVNEFFSPDCPDPQAIDTQLREWCENDDVSNVINYSLEFLATSSNEKILFFAATCLCNSIRKKWNYVTPELSNKLVSFLCDYIVNHLDNREATSYSFIQICLADIAVLLKDFPFQQAFSCFPIDIQTETFTFYFEEYCSAFYTIFFKRYSLPTIVIEYVNNILQNTPLSIQWFKLYHGFALGLKNFQPLMIYIPKLLEAVKIIPLCKIIIEHIKHVFIFDMTNGPDEYHFAIANLSIQLSNNLRMAIQQNPEDFDLADSLNLLWASVLNLEDENEYFFKSEFLPITLNLIEEFTNVESVLIESVKLSHDLELWPNLMYTAMRFCESFSPECPIANFAINVLEFILTGLDFGVELSDIIGNPAIGVLTNFYDASKDLFNNYFINPNLKSPSLLLIIGFLNSFIPDEITEFYCSNLQSFNAPPSVQVYFANQLITLDNKFVLKYEKFEPIFFNVFSQFFNEYPYECSYGVFNIIQNYPHLLDPNLIDQLSGWMSSVPYPYQEFLIPSIILLIEKVPNEKAAQIYTFIFQLIIHAFVESMQSQNKANLINFLNELHKMFSKILTTQSLNEDAYKLFVSFGQQIFSHISNGLQGIWMDPTYDIQFLLYHFVFDFLRLNFIPNQDVVAEWINGIFAVAPYDFHIYLVFLFKNYAQSMPNAIQFIKNLDSSKIDFMNSILRAIHDWDESYGNIVSPDDIFNKIFNEDKTQILSDREANAYKTLQANAYKVMASFVKNPKIPVDFKHFILQKALQGIVTFYRPPTKEQVELILCLGDVLGIEFIVTSIAHVLNLGDEEQRILANLFSLPQNDSVKKITEFITQIIPKTSC</sequence>
<dbReference type="InterPro" id="IPR001494">
    <property type="entry name" value="Importin-beta_N"/>
</dbReference>
<dbReference type="Pfam" id="PF03810">
    <property type="entry name" value="IBN_N"/>
    <property type="match status" value="1"/>
</dbReference>
<keyword evidence="3" id="KW-1185">Reference proteome</keyword>
<dbReference type="InterPro" id="IPR011989">
    <property type="entry name" value="ARM-like"/>
</dbReference>
<comment type="caution">
    <text evidence="2">The sequence shown here is derived from an EMBL/GenBank/DDBJ whole genome shotgun (WGS) entry which is preliminary data.</text>
</comment>
<dbReference type="Gene3D" id="1.25.10.10">
    <property type="entry name" value="Leucine-rich Repeat Variant"/>
    <property type="match status" value="1"/>
</dbReference>
<protein>
    <recommendedName>
        <fullName evidence="1">Importin N-terminal domain-containing protein</fullName>
    </recommendedName>
</protein>
<gene>
    <name evidence="2" type="ORF">M9Y10_029336</name>
</gene>
<dbReference type="EMBL" id="JAPFFF010000004">
    <property type="protein sequence ID" value="KAK8892114.1"/>
    <property type="molecule type" value="Genomic_DNA"/>
</dbReference>
<proteinExistence type="predicted"/>
<evidence type="ECO:0000313" key="2">
    <source>
        <dbReference type="EMBL" id="KAK8892114.1"/>
    </source>
</evidence>
<evidence type="ECO:0000313" key="3">
    <source>
        <dbReference type="Proteomes" id="UP001470230"/>
    </source>
</evidence>
<organism evidence="2 3">
    <name type="scientific">Tritrichomonas musculus</name>
    <dbReference type="NCBI Taxonomy" id="1915356"/>
    <lineage>
        <taxon>Eukaryota</taxon>
        <taxon>Metamonada</taxon>
        <taxon>Parabasalia</taxon>
        <taxon>Tritrichomonadida</taxon>
        <taxon>Tritrichomonadidae</taxon>
        <taxon>Tritrichomonas</taxon>
    </lineage>
</organism>
<name>A0ABR2KM00_9EUKA</name>